<dbReference type="EMBL" id="CP089983">
    <property type="protein sequence ID" value="WXB02699.1"/>
    <property type="molecule type" value="Genomic_DNA"/>
</dbReference>
<reference evidence="2" key="1">
    <citation type="submission" date="2021-12" db="EMBL/GenBank/DDBJ databases">
        <title>Discovery of the Pendulisporaceae a myxobacterial family with distinct sporulation behavior and unique specialized metabolism.</title>
        <authorList>
            <person name="Garcia R."/>
            <person name="Popoff A."/>
            <person name="Bader C.D."/>
            <person name="Loehr J."/>
            <person name="Walesch S."/>
            <person name="Walt C."/>
            <person name="Boldt J."/>
            <person name="Bunk B."/>
            <person name="Haeckl F.J.F.P.J."/>
            <person name="Gunesch A.P."/>
            <person name="Birkelbach J."/>
            <person name="Nuebel U."/>
            <person name="Pietschmann T."/>
            <person name="Bach T."/>
            <person name="Mueller R."/>
        </authorList>
    </citation>
    <scope>NUCLEOTIDE SEQUENCE</scope>
    <source>
        <strain evidence="2">MSr11367</strain>
    </source>
</reference>
<evidence type="ECO:0000256" key="1">
    <source>
        <dbReference type="SAM" id="SignalP"/>
    </source>
</evidence>
<name>A0ABZ2KZG6_9BACT</name>
<evidence type="ECO:0008006" key="4">
    <source>
        <dbReference type="Google" id="ProtNLM"/>
    </source>
</evidence>
<organism evidence="2 3">
    <name type="scientific">Pendulispora rubella</name>
    <dbReference type="NCBI Taxonomy" id="2741070"/>
    <lineage>
        <taxon>Bacteria</taxon>
        <taxon>Pseudomonadati</taxon>
        <taxon>Myxococcota</taxon>
        <taxon>Myxococcia</taxon>
        <taxon>Myxococcales</taxon>
        <taxon>Sorangiineae</taxon>
        <taxon>Pendulisporaceae</taxon>
        <taxon>Pendulispora</taxon>
    </lineage>
</organism>
<evidence type="ECO:0000313" key="3">
    <source>
        <dbReference type="Proteomes" id="UP001374803"/>
    </source>
</evidence>
<dbReference type="Proteomes" id="UP001374803">
    <property type="component" value="Chromosome"/>
</dbReference>
<dbReference type="RefSeq" id="WP_394832328.1">
    <property type="nucleotide sequence ID" value="NZ_CP089929.1"/>
</dbReference>
<gene>
    <name evidence="2" type="ORF">LVJ94_38035</name>
</gene>
<evidence type="ECO:0000313" key="2">
    <source>
        <dbReference type="EMBL" id="WXB02699.1"/>
    </source>
</evidence>
<dbReference type="PROSITE" id="PS51257">
    <property type="entry name" value="PROKAR_LIPOPROTEIN"/>
    <property type="match status" value="1"/>
</dbReference>
<feature type="chain" id="PRO_5045113212" description="Lipoprotein" evidence="1">
    <location>
        <begin position="21"/>
        <end position="377"/>
    </location>
</feature>
<protein>
    <recommendedName>
        <fullName evidence="4">Lipoprotein</fullName>
    </recommendedName>
</protein>
<accession>A0ABZ2KZG6</accession>
<proteinExistence type="predicted"/>
<keyword evidence="1" id="KW-0732">Signal</keyword>
<feature type="signal peptide" evidence="1">
    <location>
        <begin position="1"/>
        <end position="20"/>
    </location>
</feature>
<sequence length="377" mass="38660">MNAKLALFAALAAVATFAPAVVGCAADESNPTEETATTEGALAIGIQTVNLYANSLDLGAAQGQDKASPVATFKFAKGSIKFNTFTGTLSSVVTPNGTLSQDIADLAVILKLGTFQFPEGAAGSTYWQFTNGYVRTRNETGELLDVGFGTDGNWKTVRAKAALAAAHSRIGTFVSVTESGSLTTAKFSAGAVKYNTATGAIDDVTLTGIAGAVKNAASKLGLGAHVRSGHERGVDHEVYANGTVDFNTFTGKISGLSAKGSLEAPNALPTYVVDLALNLKLGAFVSSDGALGTQTESFQNGVIVWNNHEDVLKKITVKTSAGDSIEVPLPVANAAAANVFGTVTAVEGAAGSAYYSYADGVIRWSNVSQSLAEVTLK</sequence>
<keyword evidence="3" id="KW-1185">Reference proteome</keyword>